<dbReference type="OrthoDB" id="2958217at2759"/>
<dbReference type="Proteomes" id="UP000800200">
    <property type="component" value="Unassembled WGS sequence"/>
</dbReference>
<protein>
    <recommendedName>
        <fullName evidence="3">Heterokaryon incompatibility domain-containing protein</fullName>
    </recommendedName>
</protein>
<evidence type="ECO:0000313" key="1">
    <source>
        <dbReference type="EMBL" id="KAF2192480.1"/>
    </source>
</evidence>
<organism evidence="1 2">
    <name type="scientific">Zopfia rhizophila CBS 207.26</name>
    <dbReference type="NCBI Taxonomy" id="1314779"/>
    <lineage>
        <taxon>Eukaryota</taxon>
        <taxon>Fungi</taxon>
        <taxon>Dikarya</taxon>
        <taxon>Ascomycota</taxon>
        <taxon>Pezizomycotina</taxon>
        <taxon>Dothideomycetes</taxon>
        <taxon>Dothideomycetes incertae sedis</taxon>
        <taxon>Zopfiaceae</taxon>
        <taxon>Zopfia</taxon>
    </lineage>
</organism>
<evidence type="ECO:0000313" key="2">
    <source>
        <dbReference type="Proteomes" id="UP000800200"/>
    </source>
</evidence>
<reference evidence="1" key="1">
    <citation type="journal article" date="2020" name="Stud. Mycol.">
        <title>101 Dothideomycetes genomes: a test case for predicting lifestyles and emergence of pathogens.</title>
        <authorList>
            <person name="Haridas S."/>
            <person name="Albert R."/>
            <person name="Binder M."/>
            <person name="Bloem J."/>
            <person name="Labutti K."/>
            <person name="Salamov A."/>
            <person name="Andreopoulos B."/>
            <person name="Baker S."/>
            <person name="Barry K."/>
            <person name="Bills G."/>
            <person name="Bluhm B."/>
            <person name="Cannon C."/>
            <person name="Castanera R."/>
            <person name="Culley D."/>
            <person name="Daum C."/>
            <person name="Ezra D."/>
            <person name="Gonzalez J."/>
            <person name="Henrissat B."/>
            <person name="Kuo A."/>
            <person name="Liang C."/>
            <person name="Lipzen A."/>
            <person name="Lutzoni F."/>
            <person name="Magnuson J."/>
            <person name="Mondo S."/>
            <person name="Nolan M."/>
            <person name="Ohm R."/>
            <person name="Pangilinan J."/>
            <person name="Park H.-J."/>
            <person name="Ramirez L."/>
            <person name="Alfaro M."/>
            <person name="Sun H."/>
            <person name="Tritt A."/>
            <person name="Yoshinaga Y."/>
            <person name="Zwiers L.-H."/>
            <person name="Turgeon B."/>
            <person name="Goodwin S."/>
            <person name="Spatafora J."/>
            <person name="Crous P."/>
            <person name="Grigoriev I."/>
        </authorList>
    </citation>
    <scope>NUCLEOTIDE SEQUENCE</scope>
    <source>
        <strain evidence="1">CBS 207.26</strain>
    </source>
</reference>
<accession>A0A6A6EQW4</accession>
<proteinExistence type="predicted"/>
<dbReference type="AlphaFoldDB" id="A0A6A6EQW4"/>
<dbReference type="EMBL" id="ML994615">
    <property type="protein sequence ID" value="KAF2192480.1"/>
    <property type="molecule type" value="Genomic_DNA"/>
</dbReference>
<keyword evidence="2" id="KW-1185">Reference proteome</keyword>
<sequence length="365" mass="41429">MFNEARNNATEILRHANKDPFLAQLVQGQKLAAQINRCRKYDSYITVQEGLLFLGFSTKRLNVDDKMKVEQNTQGLDLAAHKRNTLRSRQHSVCDNCAAIPFHKLPFEEDPGYPHQQSIPDLIDSSETRGLCNLILMAVEDAQKDFDQETFETPNIINCGLDDSTAYVVSHRNTHKKFVLHHTDSPGLLKKMESSKYTCPGSTSIDTAKRVLGCDFGGTEIGGYWQGEFCFLTTFTLYTVGPLWDKIPGRRVALDSQEDSLFAKLKAWILGGDITHKCAPEQSELPTRVFDLKDAQKNEEIWLLETHGMRGKYIALSHCWGRTYPLRTTTATLQSHKKAYYSQNYQRPFRMQSQSRDSSISSTFG</sequence>
<name>A0A6A6EQW4_9PEZI</name>
<evidence type="ECO:0008006" key="3">
    <source>
        <dbReference type="Google" id="ProtNLM"/>
    </source>
</evidence>
<gene>
    <name evidence="1" type="ORF">K469DRAFT_694572</name>
</gene>